<comment type="caution">
    <text evidence="1">The sequence shown here is derived from an EMBL/GenBank/DDBJ whole genome shotgun (WGS) entry which is preliminary data.</text>
</comment>
<keyword evidence="2" id="KW-1185">Reference proteome</keyword>
<dbReference type="Proteomes" id="UP001283212">
    <property type="component" value="Unassembled WGS sequence"/>
</dbReference>
<dbReference type="EMBL" id="JAWDKB010000005">
    <property type="protein sequence ID" value="MDV0444054.1"/>
    <property type="molecule type" value="Genomic_DNA"/>
</dbReference>
<evidence type="ECO:0000313" key="1">
    <source>
        <dbReference type="EMBL" id="MDV0444054.1"/>
    </source>
</evidence>
<organism evidence="1 2">
    <name type="scientific">Methanorbis rubei</name>
    <dbReference type="NCBI Taxonomy" id="3028300"/>
    <lineage>
        <taxon>Archaea</taxon>
        <taxon>Methanobacteriati</taxon>
        <taxon>Methanobacteriota</taxon>
        <taxon>Stenosarchaea group</taxon>
        <taxon>Methanomicrobia</taxon>
        <taxon>Methanomicrobiales</taxon>
        <taxon>Methanocorpusculaceae</taxon>
        <taxon>Methanorbis</taxon>
    </lineage>
</organism>
<dbReference type="GO" id="GO:0006355">
    <property type="term" value="P:regulation of DNA-templated transcription"/>
    <property type="evidence" value="ECO:0007669"/>
    <property type="project" value="InterPro"/>
</dbReference>
<sequence length="84" mass="9743">MITPSNDEIGDGKAHFNIRVDSALRQEIEKRAEAEGVPLASWCRKAFRFALQHMDNNEITITSKQEMREVMRELLRDEGLLKKE</sequence>
<name>A0AAE4MGM3_9EURY</name>
<dbReference type="InterPro" id="IPR010985">
    <property type="entry name" value="Ribbon_hlx_hlx"/>
</dbReference>
<dbReference type="RefSeq" id="WP_338096557.1">
    <property type="nucleotide sequence ID" value="NZ_JAWDKB010000005.1"/>
</dbReference>
<protein>
    <submittedName>
        <fullName evidence="1">Uncharacterized protein</fullName>
    </submittedName>
</protein>
<gene>
    <name evidence="1" type="ORF">McpCs1_14450</name>
</gene>
<dbReference type="SUPFAM" id="SSF47598">
    <property type="entry name" value="Ribbon-helix-helix"/>
    <property type="match status" value="1"/>
</dbReference>
<proteinExistence type="predicted"/>
<accession>A0AAE4MGM3</accession>
<evidence type="ECO:0000313" key="2">
    <source>
        <dbReference type="Proteomes" id="UP001283212"/>
    </source>
</evidence>
<reference evidence="1 2" key="1">
    <citation type="submission" date="2023-06" db="EMBL/GenBank/DDBJ databases">
        <title>Genome sequence of Methancorpusculaceae sp. Cs1.</title>
        <authorList>
            <person name="Protasov E."/>
            <person name="Platt K."/>
            <person name="Poehlein A."/>
            <person name="Daniel R."/>
            <person name="Brune A."/>
        </authorList>
    </citation>
    <scope>NUCLEOTIDE SEQUENCE [LARGE SCALE GENOMIC DNA]</scope>
    <source>
        <strain evidence="1 2">Cs1</strain>
    </source>
</reference>
<dbReference type="AlphaFoldDB" id="A0AAE4MGM3"/>